<sequence>MWGRLNLSALSQDWIENMAGVGMGLGAIAILAVITYHKRWTWLWKEWITTTDHKKIGIMYIIVSIVIFVKGLVDGLMMRAQQAVAVGDNMGYLGADHFQQIFTSHGVAMIFFVGMGVVFGLINLLMPLQIGARDV</sequence>
<keyword evidence="9" id="KW-0812">Transmembrane</keyword>
<keyword evidence="4" id="KW-0679">Respiratory chain</keyword>
<name>A0A2A4X3Z9_UNCAE</name>
<feature type="transmembrane region" description="Helical" evidence="9">
    <location>
        <begin position="14"/>
        <end position="36"/>
    </location>
</feature>
<dbReference type="GO" id="GO:0005886">
    <property type="term" value="C:plasma membrane"/>
    <property type="evidence" value="ECO:0007669"/>
    <property type="project" value="TreeGrafter"/>
</dbReference>
<dbReference type="GO" id="GO:0022904">
    <property type="term" value="P:respiratory electron transport chain"/>
    <property type="evidence" value="ECO:0007669"/>
    <property type="project" value="TreeGrafter"/>
</dbReference>
<feature type="transmembrane region" description="Helical" evidence="9">
    <location>
        <begin position="57"/>
        <end position="78"/>
    </location>
</feature>
<keyword evidence="8" id="KW-0186">Copper</keyword>
<evidence type="ECO:0000256" key="5">
    <source>
        <dbReference type="ARBA" id="ARBA00022723"/>
    </source>
</evidence>
<dbReference type="GO" id="GO:0020037">
    <property type="term" value="F:heme binding"/>
    <property type="evidence" value="ECO:0007669"/>
    <property type="project" value="InterPro"/>
</dbReference>
<keyword evidence="5" id="KW-0479">Metal-binding</keyword>
<evidence type="ECO:0000313" key="11">
    <source>
        <dbReference type="EMBL" id="PCI76767.1"/>
    </source>
</evidence>
<dbReference type="PROSITE" id="PS50855">
    <property type="entry name" value="COX1"/>
    <property type="match status" value="1"/>
</dbReference>
<feature type="non-terminal residue" evidence="11">
    <location>
        <position position="135"/>
    </location>
</feature>
<evidence type="ECO:0000256" key="4">
    <source>
        <dbReference type="ARBA" id="ARBA00022660"/>
    </source>
</evidence>
<feature type="transmembrane region" description="Helical" evidence="9">
    <location>
        <begin position="98"/>
        <end position="125"/>
    </location>
</feature>
<proteinExistence type="inferred from homology"/>
<dbReference type="InterPro" id="IPR000883">
    <property type="entry name" value="Cyt_C_Oxase_1"/>
</dbReference>
<dbReference type="AlphaFoldDB" id="A0A2A4X3Z9"/>
<feature type="domain" description="Cytochrome oxidase subunit I profile" evidence="10">
    <location>
        <begin position="36"/>
        <end position="135"/>
    </location>
</feature>
<organism evidence="11 12">
    <name type="scientific">Aerophobetes bacterium</name>
    <dbReference type="NCBI Taxonomy" id="2030807"/>
    <lineage>
        <taxon>Bacteria</taxon>
        <taxon>Candidatus Aerophobota</taxon>
    </lineage>
</organism>
<comment type="similarity">
    <text evidence="1">Belongs to the heme-copper respiratory oxidase family.</text>
</comment>
<dbReference type="GO" id="GO:0009486">
    <property type="term" value="F:cytochrome bo3 ubiquinol oxidase activity"/>
    <property type="evidence" value="ECO:0007669"/>
    <property type="project" value="TreeGrafter"/>
</dbReference>
<dbReference type="GO" id="GO:0009060">
    <property type="term" value="P:aerobic respiration"/>
    <property type="evidence" value="ECO:0007669"/>
    <property type="project" value="InterPro"/>
</dbReference>
<evidence type="ECO:0000256" key="6">
    <source>
        <dbReference type="ARBA" id="ARBA00022982"/>
    </source>
</evidence>
<keyword evidence="9" id="KW-1133">Transmembrane helix</keyword>
<dbReference type="InterPro" id="IPR036927">
    <property type="entry name" value="Cyt_c_oxase-like_su1_sf"/>
</dbReference>
<keyword evidence="3" id="KW-0349">Heme</keyword>
<dbReference type="EMBL" id="NVUK01000024">
    <property type="protein sequence ID" value="PCI76767.1"/>
    <property type="molecule type" value="Genomic_DNA"/>
</dbReference>
<dbReference type="Pfam" id="PF00115">
    <property type="entry name" value="COX1"/>
    <property type="match status" value="1"/>
</dbReference>
<keyword evidence="2" id="KW-0813">Transport</keyword>
<evidence type="ECO:0000259" key="10">
    <source>
        <dbReference type="PROSITE" id="PS50855"/>
    </source>
</evidence>
<keyword evidence="7" id="KW-0408">Iron</keyword>
<protein>
    <submittedName>
        <fullName evidence="11">Cytochrome o ubiquinol oxidase subunit I</fullName>
    </submittedName>
</protein>
<dbReference type="SUPFAM" id="SSF81442">
    <property type="entry name" value="Cytochrome c oxidase subunit I-like"/>
    <property type="match status" value="1"/>
</dbReference>
<evidence type="ECO:0000256" key="2">
    <source>
        <dbReference type="ARBA" id="ARBA00022448"/>
    </source>
</evidence>
<keyword evidence="6" id="KW-0249">Electron transport</keyword>
<accession>A0A2A4X3Z9</accession>
<dbReference type="PANTHER" id="PTHR10422">
    <property type="entry name" value="CYTOCHROME C OXIDASE SUBUNIT 1"/>
    <property type="match status" value="1"/>
</dbReference>
<dbReference type="InterPro" id="IPR023616">
    <property type="entry name" value="Cyt_c_oxase-like_su1_dom"/>
</dbReference>
<evidence type="ECO:0000313" key="12">
    <source>
        <dbReference type="Proteomes" id="UP000218775"/>
    </source>
</evidence>
<dbReference type="GO" id="GO:0046872">
    <property type="term" value="F:metal ion binding"/>
    <property type="evidence" value="ECO:0007669"/>
    <property type="project" value="UniProtKB-KW"/>
</dbReference>
<dbReference type="PRINTS" id="PR01165">
    <property type="entry name" value="CYCOXIDASEI"/>
</dbReference>
<dbReference type="Gene3D" id="1.20.210.10">
    <property type="entry name" value="Cytochrome c oxidase-like, subunit I domain"/>
    <property type="match status" value="1"/>
</dbReference>
<gene>
    <name evidence="11" type="ORF">COB21_03850</name>
</gene>
<dbReference type="Proteomes" id="UP000218775">
    <property type="component" value="Unassembled WGS sequence"/>
</dbReference>
<dbReference type="PANTHER" id="PTHR10422:SF35">
    <property type="entry name" value="CYTOCHROME BO(3) UBIQUINOL OXIDASE SUBUNIT 1"/>
    <property type="match status" value="1"/>
</dbReference>
<evidence type="ECO:0000256" key="1">
    <source>
        <dbReference type="ARBA" id="ARBA00009578"/>
    </source>
</evidence>
<dbReference type="GO" id="GO:0015990">
    <property type="term" value="P:electron transport coupled proton transport"/>
    <property type="evidence" value="ECO:0007669"/>
    <property type="project" value="TreeGrafter"/>
</dbReference>
<reference evidence="12" key="1">
    <citation type="submission" date="2017-08" db="EMBL/GenBank/DDBJ databases">
        <title>A dynamic microbial community with high functional redundancy inhabits the cold, oxic subseafloor aquifer.</title>
        <authorList>
            <person name="Tully B.J."/>
            <person name="Wheat C.G."/>
            <person name="Glazer B.T."/>
            <person name="Huber J.A."/>
        </authorList>
    </citation>
    <scope>NUCLEOTIDE SEQUENCE [LARGE SCALE GENOMIC DNA]</scope>
</reference>
<keyword evidence="9" id="KW-0472">Membrane</keyword>
<evidence type="ECO:0000256" key="9">
    <source>
        <dbReference type="SAM" id="Phobius"/>
    </source>
</evidence>
<evidence type="ECO:0000256" key="3">
    <source>
        <dbReference type="ARBA" id="ARBA00022617"/>
    </source>
</evidence>
<evidence type="ECO:0000256" key="8">
    <source>
        <dbReference type="ARBA" id="ARBA00023008"/>
    </source>
</evidence>
<comment type="caution">
    <text evidence="11">The sequence shown here is derived from an EMBL/GenBank/DDBJ whole genome shotgun (WGS) entry which is preliminary data.</text>
</comment>
<evidence type="ECO:0000256" key="7">
    <source>
        <dbReference type="ARBA" id="ARBA00023004"/>
    </source>
</evidence>
<dbReference type="GO" id="GO:0004129">
    <property type="term" value="F:cytochrome-c oxidase activity"/>
    <property type="evidence" value="ECO:0007669"/>
    <property type="project" value="InterPro"/>
</dbReference>